<dbReference type="Gene3D" id="1.10.1450.10">
    <property type="entry name" value="Tetraspanin"/>
    <property type="match status" value="1"/>
</dbReference>
<dbReference type="KEGG" id="ccin:107270916"/>
<dbReference type="InterPro" id="IPR008952">
    <property type="entry name" value="Tetraspanin_EC2_sf"/>
</dbReference>
<keyword evidence="6" id="KW-1015">Disulfide bond</keyword>
<organism evidence="8 9">
    <name type="scientific">Cephus cinctus</name>
    <name type="common">Wheat stem sawfly</name>
    <dbReference type="NCBI Taxonomy" id="211228"/>
    <lineage>
        <taxon>Eukaryota</taxon>
        <taxon>Metazoa</taxon>
        <taxon>Ecdysozoa</taxon>
        <taxon>Arthropoda</taxon>
        <taxon>Hexapoda</taxon>
        <taxon>Insecta</taxon>
        <taxon>Pterygota</taxon>
        <taxon>Neoptera</taxon>
        <taxon>Endopterygota</taxon>
        <taxon>Hymenoptera</taxon>
        <taxon>Cephoidea</taxon>
        <taxon>Cephidae</taxon>
        <taxon>Cephus</taxon>
    </lineage>
</organism>
<dbReference type="InterPro" id="IPR018499">
    <property type="entry name" value="Tetraspanin/Peripherin"/>
</dbReference>
<dbReference type="RefSeq" id="XP_015601846.1">
    <property type="nucleotide sequence ID" value="XM_015746360.2"/>
</dbReference>
<dbReference type="PRINTS" id="PR00259">
    <property type="entry name" value="TMFOUR"/>
</dbReference>
<dbReference type="GeneID" id="107270916"/>
<feature type="transmembrane region" description="Helical" evidence="7">
    <location>
        <begin position="99"/>
        <end position="123"/>
    </location>
</feature>
<evidence type="ECO:0000256" key="7">
    <source>
        <dbReference type="RuleBase" id="RU361218"/>
    </source>
</evidence>
<dbReference type="PIRSF" id="PIRSF002419">
    <property type="entry name" value="Tetraspanin"/>
    <property type="match status" value="1"/>
</dbReference>
<accession>A0AAJ7C5X2</accession>
<sequence length="253" mass="27207">MGKRLQTVAAMACMKTLLMLFNFTFWFSNFSFLCDFTQCSGVLMLCVGIWIRYQLRDYVDLSVEGGGAALVALAILGAIVGSAATLACCCTARGHPALLYLYGAFLAVVALLELGAGASIYAYRDTLTEGLNAGLTKSLEVYGENQTKSAHLDIMQKTLHCCGNKAYTDWVNLKPPKSIPPSCCSIPEEECDTSKLEDIYTQGCYNRVIDLINSNIGLVAGSAIGVAVFPLIGVFLACCLATNINKAKYEQVA</sequence>
<dbReference type="Pfam" id="PF00335">
    <property type="entry name" value="Tetraspanin"/>
    <property type="match status" value="1"/>
</dbReference>
<dbReference type="AlphaFoldDB" id="A0AAJ7C5X2"/>
<dbReference type="PANTHER" id="PTHR19282">
    <property type="entry name" value="TETRASPANIN"/>
    <property type="match status" value="1"/>
</dbReference>
<evidence type="ECO:0000256" key="1">
    <source>
        <dbReference type="ARBA" id="ARBA00004141"/>
    </source>
</evidence>
<evidence type="ECO:0000313" key="9">
    <source>
        <dbReference type="RefSeq" id="XP_015601846.1"/>
    </source>
</evidence>
<feature type="transmembrane region" description="Helical" evidence="7">
    <location>
        <begin position="65"/>
        <end position="87"/>
    </location>
</feature>
<feature type="transmembrane region" description="Helical" evidence="7">
    <location>
        <begin position="216"/>
        <end position="241"/>
    </location>
</feature>
<evidence type="ECO:0000256" key="4">
    <source>
        <dbReference type="ARBA" id="ARBA00022989"/>
    </source>
</evidence>
<comment type="similarity">
    <text evidence="2 7">Belongs to the tetraspanin (TM4SF) family.</text>
</comment>
<keyword evidence="8" id="KW-1185">Reference proteome</keyword>
<dbReference type="InterPro" id="IPR000301">
    <property type="entry name" value="Tetraspanin_animals"/>
</dbReference>
<gene>
    <name evidence="9" type="primary">LOC107270916</name>
</gene>
<dbReference type="PANTHER" id="PTHR19282:SF252">
    <property type="entry name" value="TETRASPANIN"/>
    <property type="match status" value="1"/>
</dbReference>
<evidence type="ECO:0000256" key="6">
    <source>
        <dbReference type="PIRSR" id="PIRSR002419-1"/>
    </source>
</evidence>
<reference evidence="9" key="1">
    <citation type="submission" date="2025-08" db="UniProtKB">
        <authorList>
            <consortium name="RefSeq"/>
        </authorList>
    </citation>
    <scope>IDENTIFICATION</scope>
</reference>
<keyword evidence="5 7" id="KW-0472">Membrane</keyword>
<feature type="transmembrane region" description="Helical" evidence="7">
    <location>
        <begin position="32"/>
        <end position="53"/>
    </location>
</feature>
<evidence type="ECO:0000313" key="8">
    <source>
        <dbReference type="Proteomes" id="UP000694920"/>
    </source>
</evidence>
<dbReference type="GO" id="GO:0005886">
    <property type="term" value="C:plasma membrane"/>
    <property type="evidence" value="ECO:0007669"/>
    <property type="project" value="TreeGrafter"/>
</dbReference>
<dbReference type="SUPFAM" id="SSF48652">
    <property type="entry name" value="Tetraspanin"/>
    <property type="match status" value="1"/>
</dbReference>
<protein>
    <recommendedName>
        <fullName evidence="7">Tetraspanin</fullName>
    </recommendedName>
</protein>
<keyword evidence="3 7" id="KW-0812">Transmembrane</keyword>
<dbReference type="Proteomes" id="UP000694920">
    <property type="component" value="Unplaced"/>
</dbReference>
<evidence type="ECO:0000256" key="3">
    <source>
        <dbReference type="ARBA" id="ARBA00022692"/>
    </source>
</evidence>
<feature type="disulfide bond" evidence="6">
    <location>
        <begin position="161"/>
        <end position="191"/>
    </location>
</feature>
<keyword evidence="4 7" id="KW-1133">Transmembrane helix</keyword>
<evidence type="ECO:0000256" key="5">
    <source>
        <dbReference type="ARBA" id="ARBA00023136"/>
    </source>
</evidence>
<name>A0AAJ7C5X2_CEPCN</name>
<proteinExistence type="inferred from homology"/>
<evidence type="ECO:0000256" key="2">
    <source>
        <dbReference type="ARBA" id="ARBA00006840"/>
    </source>
</evidence>
<comment type="subcellular location">
    <subcellularLocation>
        <location evidence="1 7">Membrane</location>
        <topology evidence="1 7">Multi-pass membrane protein</topology>
    </subcellularLocation>
</comment>